<dbReference type="InterPro" id="IPR025610">
    <property type="entry name" value="MYC/MYB_N"/>
</dbReference>
<reference evidence="6" key="1">
    <citation type="journal article" date="2016" name="Nat. Biotechnol.">
        <title>Sequencing wild and cultivated cassava and related species reveals extensive interspecific hybridization and genetic diversity.</title>
        <authorList>
            <person name="Bredeson J.V."/>
            <person name="Lyons J.B."/>
            <person name="Prochnik S.E."/>
            <person name="Wu G.A."/>
            <person name="Ha C.M."/>
            <person name="Edsinger-Gonzales E."/>
            <person name="Grimwood J."/>
            <person name="Schmutz J."/>
            <person name="Rabbi I.Y."/>
            <person name="Egesi C."/>
            <person name="Nauluvula P."/>
            <person name="Lebot V."/>
            <person name="Ndunguru J."/>
            <person name="Mkamilo G."/>
            <person name="Bart R.S."/>
            <person name="Setter T.L."/>
            <person name="Gleadow R.M."/>
            <person name="Kulakow P."/>
            <person name="Ferguson M.E."/>
            <person name="Rounsley S."/>
            <person name="Rokhsar D.S."/>
        </authorList>
    </citation>
    <scope>NUCLEOTIDE SEQUENCE [LARGE SCALE GENOMIC DNA]</scope>
    <source>
        <strain evidence="6">cv. AM560-2</strain>
    </source>
</reference>
<comment type="caution">
    <text evidence="5">The sequence shown here is derived from an EMBL/GenBank/DDBJ whole genome shotgun (WGS) entry which is preliminary data.</text>
</comment>
<name>A0A2C9WME8_MANES</name>
<feature type="compositionally biased region" description="Basic and acidic residues" evidence="3">
    <location>
        <begin position="313"/>
        <end position="324"/>
    </location>
</feature>
<sequence length="343" mass="39452">MEEHLCPLAVTHLLQHTLRSLCIHENSQWVYAVFWRILPRNYPPPKWDCQGAYDRSRGNRRNWILVWEDGFCNFFASTAEIKSSDYPSTSVYDNCEFQPYQGLQPELFFKMSHEIYNYGEGLIGKVAADHSHKWIYKEPNHQEINFLTSWHNSADSHPRTWEAQFQSGIKTIALIAVREGVVQLGAVHKVIEDLSYVVLLRKKFSYIESIPGVLLPHPSSSAFPYKVDEIYGTPESWHYHNTNIVQSTELHGHVNQVPLKITPSMSSLEALLSKLPSVVPPPQSGSGYFAELQPQSETPYLPMEYMDMEKAAKEEIDEDHRGEDVMGESSSSMSAYRRRKFQN</sequence>
<dbReference type="OrthoDB" id="1876470at2759"/>
<feature type="region of interest" description="Disordered" evidence="3">
    <location>
        <begin position="313"/>
        <end position="343"/>
    </location>
</feature>
<dbReference type="Proteomes" id="UP000091857">
    <property type="component" value="Chromosome 1"/>
</dbReference>
<proteinExistence type="predicted"/>
<evidence type="ECO:0000256" key="1">
    <source>
        <dbReference type="ARBA" id="ARBA00023015"/>
    </source>
</evidence>
<gene>
    <name evidence="5" type="ORF">MANES_01G198000v8</name>
</gene>
<organism evidence="5 6">
    <name type="scientific">Manihot esculenta</name>
    <name type="common">Cassava</name>
    <name type="synonym">Jatropha manihot</name>
    <dbReference type="NCBI Taxonomy" id="3983"/>
    <lineage>
        <taxon>Eukaryota</taxon>
        <taxon>Viridiplantae</taxon>
        <taxon>Streptophyta</taxon>
        <taxon>Embryophyta</taxon>
        <taxon>Tracheophyta</taxon>
        <taxon>Spermatophyta</taxon>
        <taxon>Magnoliopsida</taxon>
        <taxon>eudicotyledons</taxon>
        <taxon>Gunneridae</taxon>
        <taxon>Pentapetalae</taxon>
        <taxon>rosids</taxon>
        <taxon>fabids</taxon>
        <taxon>Malpighiales</taxon>
        <taxon>Euphorbiaceae</taxon>
        <taxon>Crotonoideae</taxon>
        <taxon>Manihoteae</taxon>
        <taxon>Manihot</taxon>
    </lineage>
</organism>
<evidence type="ECO:0000256" key="3">
    <source>
        <dbReference type="SAM" id="MobiDB-lite"/>
    </source>
</evidence>
<dbReference type="Pfam" id="PF14215">
    <property type="entry name" value="bHLH-MYC_N"/>
    <property type="match status" value="1"/>
</dbReference>
<dbReference type="Gramene" id="Manes.01G198000.1.v8.1">
    <property type="protein sequence ID" value="Manes.01G198000.1.v8.1.CDS"/>
    <property type="gene ID" value="Manes.01G198000.v8.1"/>
</dbReference>
<evidence type="ECO:0000313" key="5">
    <source>
        <dbReference type="EMBL" id="OAY61550.1"/>
    </source>
</evidence>
<evidence type="ECO:0000313" key="6">
    <source>
        <dbReference type="Proteomes" id="UP000091857"/>
    </source>
</evidence>
<dbReference type="AlphaFoldDB" id="A0A2C9WME8"/>
<protein>
    <recommendedName>
        <fullName evidence="4">Transcription factor MYC/MYB N-terminal domain-containing protein</fullName>
    </recommendedName>
</protein>
<dbReference type="PANTHER" id="PTHR46633:SF3">
    <property type="entry name" value="SERINE_THREONINE-PROTEIN KINASE WNK (WITH NO LYSINE)-LIKE PROTEIN"/>
    <property type="match status" value="1"/>
</dbReference>
<accession>A0A2C9WME8</accession>
<evidence type="ECO:0000256" key="2">
    <source>
        <dbReference type="ARBA" id="ARBA00023163"/>
    </source>
</evidence>
<dbReference type="EMBL" id="CM004387">
    <property type="protein sequence ID" value="OAY61550.1"/>
    <property type="molecule type" value="Genomic_DNA"/>
</dbReference>
<keyword evidence="6" id="KW-1185">Reference proteome</keyword>
<dbReference type="PANTHER" id="PTHR46633">
    <property type="entry name" value="TRANSCRIPTION FACTOR MYC/MYB-RELATED"/>
    <property type="match status" value="1"/>
</dbReference>
<dbReference type="STRING" id="3983.A0A2C9WME8"/>
<keyword evidence="2" id="KW-0804">Transcription</keyword>
<feature type="domain" description="Transcription factor MYC/MYB N-terminal" evidence="4">
    <location>
        <begin position="14"/>
        <end position="204"/>
    </location>
</feature>
<evidence type="ECO:0000259" key="4">
    <source>
        <dbReference type="Pfam" id="PF14215"/>
    </source>
</evidence>
<dbReference type="OMA" id="KWEGHGA"/>
<keyword evidence="1" id="KW-0805">Transcription regulation</keyword>